<dbReference type="SUPFAM" id="SSF53383">
    <property type="entry name" value="PLP-dependent transferases"/>
    <property type="match status" value="1"/>
</dbReference>
<keyword evidence="11" id="KW-1185">Reference proteome</keyword>
<gene>
    <name evidence="9 10" type="primary">hemL</name>
    <name evidence="10" type="ORF">G8O30_08885</name>
</gene>
<dbReference type="Pfam" id="PF00202">
    <property type="entry name" value="Aminotran_3"/>
    <property type="match status" value="1"/>
</dbReference>
<dbReference type="PROSITE" id="PS00600">
    <property type="entry name" value="AA_TRANSFER_CLASS_3"/>
    <property type="match status" value="1"/>
</dbReference>
<dbReference type="PANTHER" id="PTHR43713:SF3">
    <property type="entry name" value="GLUTAMATE-1-SEMIALDEHYDE 2,1-AMINOMUTASE 1, CHLOROPLASTIC-RELATED"/>
    <property type="match status" value="1"/>
</dbReference>
<comment type="subunit">
    <text evidence="9">Homodimer.</text>
</comment>
<dbReference type="FunFam" id="3.40.640.10:FF:000021">
    <property type="entry name" value="Glutamate-1-semialdehyde 2,1-aminomutase"/>
    <property type="match status" value="1"/>
</dbReference>
<protein>
    <recommendedName>
        <fullName evidence="9">Glutamate-1-semialdehyde 2,1-aminomutase</fullName>
        <shortName evidence="9">GSA</shortName>
        <ecNumber evidence="9">5.4.3.8</ecNumber>
    </recommendedName>
    <alternativeName>
        <fullName evidence="9">Glutamate-1-semialdehyde aminotransferase</fullName>
        <shortName evidence="9">GSA-AT</shortName>
    </alternativeName>
</protein>
<dbReference type="CDD" id="cd00610">
    <property type="entry name" value="OAT_like"/>
    <property type="match status" value="1"/>
</dbReference>
<evidence type="ECO:0000256" key="1">
    <source>
        <dbReference type="ARBA" id="ARBA00001579"/>
    </source>
</evidence>
<evidence type="ECO:0000256" key="4">
    <source>
        <dbReference type="ARBA" id="ARBA00008981"/>
    </source>
</evidence>
<dbReference type="GO" id="GO:0042286">
    <property type="term" value="F:glutamate-1-semialdehyde 2,1-aminomutase activity"/>
    <property type="evidence" value="ECO:0007669"/>
    <property type="project" value="UniProtKB-UniRule"/>
</dbReference>
<evidence type="ECO:0000256" key="2">
    <source>
        <dbReference type="ARBA" id="ARBA00001933"/>
    </source>
</evidence>
<proteinExistence type="inferred from homology"/>
<dbReference type="InterPro" id="IPR005814">
    <property type="entry name" value="Aminotrans_3"/>
</dbReference>
<accession>A0A7S8CBS7</accession>
<feature type="modified residue" description="N6-(pyridoxal phosphate)lysine" evidence="9">
    <location>
        <position position="289"/>
    </location>
</feature>
<name>A0A7S8CBS7_9BACI</name>
<organism evidence="10 11">
    <name type="scientific">Mangrovibacillus cuniculi</name>
    <dbReference type="NCBI Taxonomy" id="2593652"/>
    <lineage>
        <taxon>Bacteria</taxon>
        <taxon>Bacillati</taxon>
        <taxon>Bacillota</taxon>
        <taxon>Bacilli</taxon>
        <taxon>Bacillales</taxon>
        <taxon>Bacillaceae</taxon>
        <taxon>Mangrovibacillus</taxon>
    </lineage>
</organism>
<dbReference type="PANTHER" id="PTHR43713">
    <property type="entry name" value="GLUTAMATE-1-SEMIALDEHYDE 2,1-AMINOMUTASE"/>
    <property type="match status" value="1"/>
</dbReference>
<evidence type="ECO:0000256" key="9">
    <source>
        <dbReference type="HAMAP-Rule" id="MF_00375"/>
    </source>
</evidence>
<dbReference type="NCBIfam" id="NF000818">
    <property type="entry name" value="PRK00062.1"/>
    <property type="match status" value="1"/>
</dbReference>
<evidence type="ECO:0000256" key="8">
    <source>
        <dbReference type="ARBA" id="ARBA00023244"/>
    </source>
</evidence>
<dbReference type="KEGG" id="mcui:G8O30_08885"/>
<keyword evidence="6 9" id="KW-0663">Pyridoxal phosphate</keyword>
<dbReference type="AlphaFoldDB" id="A0A7S8CBS7"/>
<dbReference type="Gene3D" id="3.90.1150.10">
    <property type="entry name" value="Aspartate Aminotransferase, domain 1"/>
    <property type="match status" value="1"/>
</dbReference>
<dbReference type="Proteomes" id="UP000593626">
    <property type="component" value="Chromosome"/>
</dbReference>
<dbReference type="UniPathway" id="UPA00251">
    <property type="reaction ID" value="UER00317"/>
</dbReference>
<dbReference type="GO" id="GO:0005737">
    <property type="term" value="C:cytoplasm"/>
    <property type="evidence" value="ECO:0007669"/>
    <property type="project" value="UniProtKB-SubCell"/>
</dbReference>
<comment type="subcellular location">
    <subcellularLocation>
        <location evidence="9">Cytoplasm</location>
    </subcellularLocation>
</comment>
<dbReference type="GO" id="GO:0008483">
    <property type="term" value="F:transaminase activity"/>
    <property type="evidence" value="ECO:0007669"/>
    <property type="project" value="InterPro"/>
</dbReference>
<keyword evidence="7 9" id="KW-0413">Isomerase</keyword>
<keyword evidence="5 9" id="KW-0963">Cytoplasm</keyword>
<comment type="cofactor">
    <cofactor evidence="2 9">
        <name>pyridoxal 5'-phosphate</name>
        <dbReference type="ChEBI" id="CHEBI:597326"/>
    </cofactor>
</comment>
<dbReference type="GO" id="GO:0006782">
    <property type="term" value="P:protoporphyrinogen IX biosynthetic process"/>
    <property type="evidence" value="ECO:0007669"/>
    <property type="project" value="UniProtKB-UniRule"/>
</dbReference>
<dbReference type="InterPro" id="IPR015424">
    <property type="entry name" value="PyrdxlP-dep_Trfase"/>
</dbReference>
<evidence type="ECO:0000256" key="3">
    <source>
        <dbReference type="ARBA" id="ARBA00004819"/>
    </source>
</evidence>
<dbReference type="InterPro" id="IPR004639">
    <property type="entry name" value="4pyrrol_synth_GluAld_NH2Trfase"/>
</dbReference>
<dbReference type="InterPro" id="IPR015422">
    <property type="entry name" value="PyrdxlP-dep_Trfase_small"/>
</dbReference>
<dbReference type="NCBIfam" id="TIGR00713">
    <property type="entry name" value="hemL"/>
    <property type="match status" value="1"/>
</dbReference>
<evidence type="ECO:0000256" key="5">
    <source>
        <dbReference type="ARBA" id="ARBA00022490"/>
    </source>
</evidence>
<evidence type="ECO:0000313" key="11">
    <source>
        <dbReference type="Proteomes" id="UP000593626"/>
    </source>
</evidence>
<dbReference type="InterPro" id="IPR049704">
    <property type="entry name" value="Aminotrans_3_PPA_site"/>
</dbReference>
<sequence>MQKTLPIGYKKVNRYKFVGGNLMRYERSKEAFLEAKELMPGGVNSPVRAMKSVNMDPIFMEKGKGSKITDIDGNTYVDYVLSWGPLILGHADDQVVQAIQAVAEKGTSFGAPTVIENDLAKLVQDRVPSIEMVRMVSSGTEATMSALRLARGYTGRNKIMKFEGCYHGHGDSLLIKAGSGVATLGLPDSPGVPESIAQNTITVPYNDLDSVKLAFDQFGDDLAAVIVEPVAGNMGVVPPNHGFLEGLREITEQHGTVLIFDEVMTGFRVAYNCAQGHYGVKPDLTCLGKVIGGGLPVGAYGGKREIMEQIAPSGTIYQAGTLSGNPLAMTAGFETLRQLTPETYNRFDEMCDMLENGISASAEKYDIPVSFNRAGSMFGVFFTDKPVRNYDDAKTCDLAFFANYYREMALNGVSLPPSQFEGMFLSTAHTDEDIAFTLEAVEKSFATLAKK</sequence>
<evidence type="ECO:0000256" key="6">
    <source>
        <dbReference type="ARBA" id="ARBA00022898"/>
    </source>
</evidence>
<reference evidence="10 11" key="1">
    <citation type="submission" date="2019-07" db="EMBL/GenBank/DDBJ databases">
        <title>Genome sequence of 2 isolates from Red Sea Mangroves.</title>
        <authorList>
            <person name="Sefrji F."/>
            <person name="Michoud G."/>
            <person name="Merlino G."/>
            <person name="Daffonchio D."/>
        </authorList>
    </citation>
    <scope>NUCLEOTIDE SEQUENCE [LARGE SCALE GENOMIC DNA]</scope>
    <source>
        <strain evidence="10 11">R1DC41</strain>
    </source>
</reference>
<dbReference type="GO" id="GO:0030170">
    <property type="term" value="F:pyridoxal phosphate binding"/>
    <property type="evidence" value="ECO:0007669"/>
    <property type="project" value="InterPro"/>
</dbReference>
<evidence type="ECO:0000256" key="7">
    <source>
        <dbReference type="ARBA" id="ARBA00023235"/>
    </source>
</evidence>
<dbReference type="Gene3D" id="3.40.640.10">
    <property type="entry name" value="Type I PLP-dependent aspartate aminotransferase-like (Major domain)"/>
    <property type="match status" value="1"/>
</dbReference>
<keyword evidence="8 9" id="KW-0627">Porphyrin biosynthesis</keyword>
<dbReference type="EMBL" id="CP049742">
    <property type="protein sequence ID" value="QPC47073.1"/>
    <property type="molecule type" value="Genomic_DNA"/>
</dbReference>
<dbReference type="InterPro" id="IPR015421">
    <property type="entry name" value="PyrdxlP-dep_Trfase_major"/>
</dbReference>
<comment type="catalytic activity">
    <reaction evidence="1 9">
        <text>(S)-4-amino-5-oxopentanoate = 5-aminolevulinate</text>
        <dbReference type="Rhea" id="RHEA:14265"/>
        <dbReference type="ChEBI" id="CHEBI:57501"/>
        <dbReference type="ChEBI" id="CHEBI:356416"/>
        <dbReference type="EC" id="5.4.3.8"/>
    </reaction>
</comment>
<dbReference type="EC" id="5.4.3.8" evidence="9"/>
<comment type="pathway">
    <text evidence="3">Porphyrin-containing compound metabolism; protoporphyrin-IX biosynthesis; 5-aminolevulinate from L-glutamyl-tRNA(Glu): step 2/2.</text>
</comment>
<evidence type="ECO:0000313" key="10">
    <source>
        <dbReference type="EMBL" id="QPC47073.1"/>
    </source>
</evidence>
<dbReference type="HAMAP" id="MF_00375">
    <property type="entry name" value="HemL_aminotrans_3"/>
    <property type="match status" value="1"/>
</dbReference>
<comment type="similarity">
    <text evidence="4 9">Belongs to the class-III pyridoxal-phosphate-dependent aminotransferase family. HemL subfamily.</text>
</comment>